<keyword evidence="6" id="KW-1185">Reference proteome</keyword>
<keyword evidence="2" id="KW-0813">Transport</keyword>
<comment type="similarity">
    <text evidence="1">Belongs to the outer membrane porin (Opr) (TC 1.B.25) family.</text>
</comment>
<dbReference type="Gene3D" id="2.40.160.10">
    <property type="entry name" value="Porin"/>
    <property type="match status" value="1"/>
</dbReference>
<gene>
    <name evidence="5" type="ORF">C0Z19_15800</name>
</gene>
<proteinExistence type="inferred from homology"/>
<comment type="caution">
    <text evidence="5">The sequence shown here is derived from an EMBL/GenBank/DDBJ whole genome shotgun (WGS) entry which is preliminary data.</text>
</comment>
<evidence type="ECO:0000256" key="2">
    <source>
        <dbReference type="ARBA" id="ARBA00022448"/>
    </source>
</evidence>
<dbReference type="PANTHER" id="PTHR34596">
    <property type="entry name" value="CHITOPORIN"/>
    <property type="match status" value="1"/>
</dbReference>
<evidence type="ECO:0000256" key="1">
    <source>
        <dbReference type="ARBA" id="ARBA00009075"/>
    </source>
</evidence>
<protein>
    <submittedName>
        <fullName evidence="5">Outer membrane porin, OprD family</fullName>
    </submittedName>
</protein>
<dbReference type="AlphaFoldDB" id="A0A2N7W257"/>
<dbReference type="GO" id="GO:0015288">
    <property type="term" value="F:porin activity"/>
    <property type="evidence" value="ECO:0007669"/>
    <property type="project" value="TreeGrafter"/>
</dbReference>
<keyword evidence="3" id="KW-0732">Signal</keyword>
<dbReference type="InterPro" id="IPR005318">
    <property type="entry name" value="OM_porin_bac"/>
</dbReference>
<sequence>MQALVGIAAARADEAPMLAPFAVPAPMQQAPAAAPPPVREGGSGQADVPRKKPSQIAQEATTPNAVVSTESALTEKPPTPRSSQANSKGFVADSRFDLEWRNYTDYFHANGGTHRHAWVEGLQAKVESGFTQGPIGFGLDAALFGALKLDGGNGARNMVYLGRDGEGANRTVWAYPGMYAVKARISDSSLKYGLQDVSNPFLDPHDNRALPPTFLGVSLLSREIEGLGVQAGSFTKVDARGQTNLTGLKTTYGGVAFRRVSYAGATWDYSRNGSASLYADQADDVWRQYYASLQHGIGAVDSVKLTGFANVYSTHDTGAALQGPINNTAFSASLTAQHGPHALLVGYQKIFGDQFFDYIDETAGVYLVNSMDVDYNAPHEQSLQVRYTFDGKYAGMPGLLAMVWAQQGWGADTSANAARYGSNGPSYGSLYLRNGQPVHGRHHEFGFIPTYVVQSGPLKNTKVTLIAEWHVGSAYSLDSTSQVYRLLLTLPMRVF</sequence>
<feature type="compositionally biased region" description="Polar residues" evidence="4">
    <location>
        <begin position="55"/>
        <end position="72"/>
    </location>
</feature>
<evidence type="ECO:0000256" key="4">
    <source>
        <dbReference type="SAM" id="MobiDB-lite"/>
    </source>
</evidence>
<reference evidence="5 6" key="1">
    <citation type="submission" date="2018-01" db="EMBL/GenBank/DDBJ databases">
        <title>Whole genome analyses suggest that Burkholderia sensu lato contains two further novel genera in the rhizoxinica-symbiotica group Mycetohabitans gen. nov., and Trinickia gen. nov.: implications for the evolution of diazotrophy and nodulation in the Burkholderiaceae.</title>
        <authorList>
            <person name="Estrada-de los Santos P."/>
            <person name="Palmer M."/>
            <person name="Chavez-Ramirez B."/>
            <person name="Beukes C."/>
            <person name="Steenkamp E.T."/>
            <person name="Hirsch A.M."/>
            <person name="Manyaka P."/>
            <person name="Maluk M."/>
            <person name="Lafos M."/>
            <person name="Crook M."/>
            <person name="Gross E."/>
            <person name="Simon M.F."/>
            <person name="Bueno dos Reis Junior F."/>
            <person name="Poole P.S."/>
            <person name="Venter S.N."/>
            <person name="James E.K."/>
        </authorList>
    </citation>
    <scope>NUCLEOTIDE SEQUENCE [LARGE SCALE GENOMIC DNA]</scope>
    <source>
        <strain evidence="5 6">GP25-8</strain>
    </source>
</reference>
<organism evidence="5 6">
    <name type="scientific">Trinickia soli</name>
    <dbReference type="NCBI Taxonomy" id="380675"/>
    <lineage>
        <taxon>Bacteria</taxon>
        <taxon>Pseudomonadati</taxon>
        <taxon>Pseudomonadota</taxon>
        <taxon>Betaproteobacteria</taxon>
        <taxon>Burkholderiales</taxon>
        <taxon>Burkholderiaceae</taxon>
        <taxon>Trinickia</taxon>
    </lineage>
</organism>
<dbReference type="Proteomes" id="UP000235347">
    <property type="component" value="Unassembled WGS sequence"/>
</dbReference>
<name>A0A2N7W257_9BURK</name>
<dbReference type="InterPro" id="IPR023614">
    <property type="entry name" value="Porin_dom_sf"/>
</dbReference>
<evidence type="ECO:0000256" key="3">
    <source>
        <dbReference type="ARBA" id="ARBA00022729"/>
    </source>
</evidence>
<dbReference type="PANTHER" id="PTHR34596:SF2">
    <property type="entry name" value="CHITOPORIN"/>
    <property type="match status" value="1"/>
</dbReference>
<feature type="region of interest" description="Disordered" evidence="4">
    <location>
        <begin position="28"/>
        <end position="88"/>
    </location>
</feature>
<accession>A0A2N7W257</accession>
<dbReference type="EMBL" id="PNYB01000012">
    <property type="protein sequence ID" value="PMS23462.1"/>
    <property type="molecule type" value="Genomic_DNA"/>
</dbReference>
<dbReference type="GO" id="GO:0016020">
    <property type="term" value="C:membrane"/>
    <property type="evidence" value="ECO:0007669"/>
    <property type="project" value="InterPro"/>
</dbReference>
<evidence type="ECO:0000313" key="5">
    <source>
        <dbReference type="EMBL" id="PMS23462.1"/>
    </source>
</evidence>
<dbReference type="Pfam" id="PF03573">
    <property type="entry name" value="OprD"/>
    <property type="match status" value="1"/>
</dbReference>
<evidence type="ECO:0000313" key="6">
    <source>
        <dbReference type="Proteomes" id="UP000235347"/>
    </source>
</evidence>